<keyword evidence="2" id="KW-0489">Methyltransferase</keyword>
<name>A0A7K1FL89_9ACTN</name>
<comment type="caution">
    <text evidence="2">The sequence shown here is derived from an EMBL/GenBank/DDBJ whole genome shotgun (WGS) entry which is preliminary data.</text>
</comment>
<organism evidence="2 3">
    <name type="scientific">Nakamurella alba</name>
    <dbReference type="NCBI Taxonomy" id="2665158"/>
    <lineage>
        <taxon>Bacteria</taxon>
        <taxon>Bacillati</taxon>
        <taxon>Actinomycetota</taxon>
        <taxon>Actinomycetes</taxon>
        <taxon>Nakamurellales</taxon>
        <taxon>Nakamurellaceae</taxon>
        <taxon>Nakamurella</taxon>
    </lineage>
</organism>
<evidence type="ECO:0000313" key="2">
    <source>
        <dbReference type="EMBL" id="MTD13993.1"/>
    </source>
</evidence>
<dbReference type="Gene3D" id="3.40.50.150">
    <property type="entry name" value="Vaccinia Virus protein VP39"/>
    <property type="match status" value="1"/>
</dbReference>
<feature type="domain" description="Methyltransferase" evidence="1">
    <location>
        <begin position="7"/>
        <end position="99"/>
    </location>
</feature>
<keyword evidence="2" id="KW-0808">Transferase</keyword>
<gene>
    <name evidence="2" type="ORF">GIS00_08555</name>
</gene>
<accession>A0A7K1FL89</accession>
<dbReference type="Pfam" id="PF13649">
    <property type="entry name" value="Methyltransf_25"/>
    <property type="match status" value="1"/>
</dbReference>
<dbReference type="Proteomes" id="UP000460221">
    <property type="component" value="Unassembled WGS sequence"/>
</dbReference>
<dbReference type="InterPro" id="IPR041698">
    <property type="entry name" value="Methyltransf_25"/>
</dbReference>
<dbReference type="GO" id="GO:0032259">
    <property type="term" value="P:methylation"/>
    <property type="evidence" value="ECO:0007669"/>
    <property type="project" value="UniProtKB-KW"/>
</dbReference>
<dbReference type="GO" id="GO:0008168">
    <property type="term" value="F:methyltransferase activity"/>
    <property type="evidence" value="ECO:0007669"/>
    <property type="project" value="UniProtKB-KW"/>
</dbReference>
<proteinExistence type="predicted"/>
<sequence>MAARAALDIGCGSGALLDRARRDGHTGRLIGADPDAAAVAVASARQPAVEWRRSTAADLDLVGAVDLVTMAGNAFQCLVTDDVLSSSLVAWQRALRPAGRLVFDSRNPEARAWLGWTPEHATDVVDDAGRALRIEHRVQAVTPVGDGVLVDFTESTCDTDGTVLRTDRTTLRFRTDGEIRDMLQQHGFRVLEQYGGWDLGPVSPDRPSIIVVAQRV</sequence>
<keyword evidence="3" id="KW-1185">Reference proteome</keyword>
<dbReference type="AlphaFoldDB" id="A0A7K1FL89"/>
<evidence type="ECO:0000313" key="3">
    <source>
        <dbReference type="Proteomes" id="UP000460221"/>
    </source>
</evidence>
<reference evidence="2 3" key="1">
    <citation type="submission" date="2019-11" db="EMBL/GenBank/DDBJ databases">
        <authorList>
            <person name="Jiang L.-Q."/>
        </authorList>
    </citation>
    <scope>NUCLEOTIDE SEQUENCE [LARGE SCALE GENOMIC DNA]</scope>
    <source>
        <strain evidence="2 3">YIM 132087</strain>
    </source>
</reference>
<dbReference type="InterPro" id="IPR029063">
    <property type="entry name" value="SAM-dependent_MTases_sf"/>
</dbReference>
<protein>
    <submittedName>
        <fullName evidence="2">Methyltransferase domain-containing protein</fullName>
    </submittedName>
</protein>
<evidence type="ECO:0000259" key="1">
    <source>
        <dbReference type="Pfam" id="PF13649"/>
    </source>
</evidence>
<dbReference type="SUPFAM" id="SSF53335">
    <property type="entry name" value="S-adenosyl-L-methionine-dependent methyltransferases"/>
    <property type="match status" value="1"/>
</dbReference>
<dbReference type="EMBL" id="WLYK01000001">
    <property type="protein sequence ID" value="MTD13993.1"/>
    <property type="molecule type" value="Genomic_DNA"/>
</dbReference>